<protein>
    <recommendedName>
        <fullName evidence="6 19">Adenosylcobinamide-GDP ribazoletransferase</fullName>
        <ecNumber evidence="5 19">2.7.8.26</ecNumber>
    </recommendedName>
    <alternativeName>
        <fullName evidence="16 19">Cobalamin synthase</fullName>
    </alternativeName>
    <alternativeName>
        <fullName evidence="15 19">Cobalamin-5'-phosphate synthase</fullName>
    </alternativeName>
</protein>
<evidence type="ECO:0000313" key="21">
    <source>
        <dbReference type="Proteomes" id="UP000294927"/>
    </source>
</evidence>
<comment type="pathway">
    <text evidence="3 19">Cofactor biosynthesis; adenosylcobalamin biosynthesis; adenosylcobalamin from cob(II)yrinate a,c-diamide: step 7/7.</text>
</comment>
<evidence type="ECO:0000256" key="15">
    <source>
        <dbReference type="ARBA" id="ARBA00032605"/>
    </source>
</evidence>
<evidence type="ECO:0000256" key="4">
    <source>
        <dbReference type="ARBA" id="ARBA00010561"/>
    </source>
</evidence>
<name>A0A4R7UWJ5_9PSEU</name>
<dbReference type="RefSeq" id="WP_243867291.1">
    <property type="nucleotide sequence ID" value="NZ_SOCP01000023.1"/>
</dbReference>
<dbReference type="PANTHER" id="PTHR34148:SF1">
    <property type="entry name" value="ADENOSYLCOBINAMIDE-GDP RIBAZOLETRANSFERASE"/>
    <property type="match status" value="1"/>
</dbReference>
<dbReference type="GO" id="GO:0005886">
    <property type="term" value="C:plasma membrane"/>
    <property type="evidence" value="ECO:0007669"/>
    <property type="project" value="UniProtKB-SubCell"/>
</dbReference>
<dbReference type="GO" id="GO:0008818">
    <property type="term" value="F:cobalamin 5'-phosphate synthase activity"/>
    <property type="evidence" value="ECO:0007669"/>
    <property type="project" value="UniProtKB-UniRule"/>
</dbReference>
<feature type="transmembrane region" description="Helical" evidence="19">
    <location>
        <begin position="191"/>
        <end position="208"/>
    </location>
</feature>
<evidence type="ECO:0000256" key="9">
    <source>
        <dbReference type="ARBA" id="ARBA00022679"/>
    </source>
</evidence>
<reference evidence="20 21" key="1">
    <citation type="submission" date="2019-03" db="EMBL/GenBank/DDBJ databases">
        <title>Genomic Encyclopedia of Archaeal and Bacterial Type Strains, Phase II (KMG-II): from individual species to whole genera.</title>
        <authorList>
            <person name="Goeker M."/>
        </authorList>
    </citation>
    <scope>NUCLEOTIDE SEQUENCE [LARGE SCALE GENOMIC DNA]</scope>
    <source>
        <strain evidence="20 21">DSM 45499</strain>
    </source>
</reference>
<feature type="transmembrane region" description="Helical" evidence="19">
    <location>
        <begin position="48"/>
        <end position="72"/>
    </location>
</feature>
<evidence type="ECO:0000256" key="13">
    <source>
        <dbReference type="ARBA" id="ARBA00023136"/>
    </source>
</evidence>
<evidence type="ECO:0000256" key="7">
    <source>
        <dbReference type="ARBA" id="ARBA00022475"/>
    </source>
</evidence>
<evidence type="ECO:0000256" key="3">
    <source>
        <dbReference type="ARBA" id="ARBA00004663"/>
    </source>
</evidence>
<comment type="cofactor">
    <cofactor evidence="1 19">
        <name>Mg(2+)</name>
        <dbReference type="ChEBI" id="CHEBI:18420"/>
    </cofactor>
</comment>
<evidence type="ECO:0000256" key="6">
    <source>
        <dbReference type="ARBA" id="ARBA00015850"/>
    </source>
</evidence>
<comment type="caution">
    <text evidence="20">The sequence shown here is derived from an EMBL/GenBank/DDBJ whole genome shotgun (WGS) entry which is preliminary data.</text>
</comment>
<proteinExistence type="inferred from homology"/>
<comment type="catalytic activity">
    <reaction evidence="17 19">
        <text>alpha-ribazole + adenosylcob(III)inamide-GDP = adenosylcob(III)alamin + GMP + H(+)</text>
        <dbReference type="Rhea" id="RHEA:16049"/>
        <dbReference type="ChEBI" id="CHEBI:10329"/>
        <dbReference type="ChEBI" id="CHEBI:15378"/>
        <dbReference type="ChEBI" id="CHEBI:18408"/>
        <dbReference type="ChEBI" id="CHEBI:58115"/>
        <dbReference type="ChEBI" id="CHEBI:60487"/>
        <dbReference type="EC" id="2.7.8.26"/>
    </reaction>
</comment>
<feature type="transmembrane region" description="Helical" evidence="19">
    <location>
        <begin position="158"/>
        <end position="185"/>
    </location>
</feature>
<keyword evidence="13 19" id="KW-0472">Membrane</keyword>
<evidence type="ECO:0000256" key="11">
    <source>
        <dbReference type="ARBA" id="ARBA00022842"/>
    </source>
</evidence>
<keyword evidence="11 19" id="KW-0460">Magnesium</keyword>
<dbReference type="Pfam" id="PF02654">
    <property type="entry name" value="CobS"/>
    <property type="match status" value="1"/>
</dbReference>
<keyword evidence="10 19" id="KW-0812">Transmembrane</keyword>
<keyword evidence="12 19" id="KW-1133">Transmembrane helix</keyword>
<sequence>MAAGVRLAFSWLTVLPMPVGQVDRAVAGAAITSAPLVGLVLGGVAAGLWFLLDLAGLGGLLAGLLVVAFLALATRGMHLDGLADTADGLGSYADAARALAIMREGPVGPFGAVALVLTIGIQAAAINDWPELILAVTTGRVAFVLCCHNVPAARQQGLGALVAGTQSLAAPVFWLIGLLLVSPLADIAHPYKGPVAIVVATGLVLLLCNHVQKRFGGITGDVLGAAGELAATAVLVVVT</sequence>
<evidence type="ECO:0000256" key="2">
    <source>
        <dbReference type="ARBA" id="ARBA00004651"/>
    </source>
</evidence>
<dbReference type="EC" id="2.7.8.26" evidence="5 19"/>
<evidence type="ECO:0000256" key="17">
    <source>
        <dbReference type="ARBA" id="ARBA00048623"/>
    </source>
</evidence>
<accession>A0A4R7UWJ5</accession>
<keyword evidence="8 19" id="KW-0169">Cobalamin biosynthesis</keyword>
<dbReference type="GO" id="GO:0051073">
    <property type="term" value="F:adenosylcobinamide-GDP ribazoletransferase activity"/>
    <property type="evidence" value="ECO:0007669"/>
    <property type="project" value="UniProtKB-UniRule"/>
</dbReference>
<keyword evidence="7 19" id="KW-1003">Cell membrane</keyword>
<evidence type="ECO:0000256" key="14">
    <source>
        <dbReference type="ARBA" id="ARBA00025228"/>
    </source>
</evidence>
<evidence type="ECO:0000256" key="19">
    <source>
        <dbReference type="HAMAP-Rule" id="MF_00719"/>
    </source>
</evidence>
<evidence type="ECO:0000256" key="1">
    <source>
        <dbReference type="ARBA" id="ARBA00001946"/>
    </source>
</evidence>
<comment type="function">
    <text evidence="14 19">Joins adenosylcobinamide-GDP and alpha-ribazole to generate adenosylcobalamin (Ado-cobalamin). Also synthesizes adenosylcobalamin 5'-phosphate from adenosylcobinamide-GDP and alpha-ribazole 5'-phosphate.</text>
</comment>
<evidence type="ECO:0000313" key="20">
    <source>
        <dbReference type="EMBL" id="TDV40437.1"/>
    </source>
</evidence>
<dbReference type="GO" id="GO:0009236">
    <property type="term" value="P:cobalamin biosynthetic process"/>
    <property type="evidence" value="ECO:0007669"/>
    <property type="project" value="UniProtKB-UniRule"/>
</dbReference>
<comment type="similarity">
    <text evidence="4 19">Belongs to the CobS family.</text>
</comment>
<keyword evidence="21" id="KW-1185">Reference proteome</keyword>
<organism evidence="20 21">
    <name type="scientific">Actinophytocola oryzae</name>
    <dbReference type="NCBI Taxonomy" id="502181"/>
    <lineage>
        <taxon>Bacteria</taxon>
        <taxon>Bacillati</taxon>
        <taxon>Actinomycetota</taxon>
        <taxon>Actinomycetes</taxon>
        <taxon>Pseudonocardiales</taxon>
        <taxon>Pseudonocardiaceae</taxon>
    </lineage>
</organism>
<evidence type="ECO:0000256" key="18">
    <source>
        <dbReference type="ARBA" id="ARBA00049504"/>
    </source>
</evidence>
<dbReference type="AlphaFoldDB" id="A0A4R7UWJ5"/>
<feature type="transmembrane region" description="Helical" evidence="19">
    <location>
        <begin position="107"/>
        <end position="126"/>
    </location>
</feature>
<gene>
    <name evidence="19" type="primary">cobS</name>
    <name evidence="20" type="ORF">CLV71_123147</name>
</gene>
<comment type="subcellular location">
    <subcellularLocation>
        <location evidence="2 19">Cell membrane</location>
        <topology evidence="2 19">Multi-pass membrane protein</topology>
    </subcellularLocation>
</comment>
<dbReference type="EMBL" id="SOCP01000023">
    <property type="protein sequence ID" value="TDV40437.1"/>
    <property type="molecule type" value="Genomic_DNA"/>
</dbReference>
<dbReference type="HAMAP" id="MF_00719">
    <property type="entry name" value="CobS"/>
    <property type="match status" value="1"/>
</dbReference>
<keyword evidence="9 19" id="KW-0808">Transferase</keyword>
<dbReference type="UniPathway" id="UPA00148">
    <property type="reaction ID" value="UER00238"/>
</dbReference>
<evidence type="ECO:0000256" key="8">
    <source>
        <dbReference type="ARBA" id="ARBA00022573"/>
    </source>
</evidence>
<dbReference type="PANTHER" id="PTHR34148">
    <property type="entry name" value="ADENOSYLCOBINAMIDE-GDP RIBAZOLETRANSFERASE"/>
    <property type="match status" value="1"/>
</dbReference>
<dbReference type="InterPro" id="IPR003805">
    <property type="entry name" value="CobS"/>
</dbReference>
<feature type="transmembrane region" description="Helical" evidence="19">
    <location>
        <begin position="132"/>
        <end position="151"/>
    </location>
</feature>
<comment type="catalytic activity">
    <reaction evidence="18 19">
        <text>alpha-ribazole 5'-phosphate + adenosylcob(III)inamide-GDP = adenosylcob(III)alamin 5'-phosphate + GMP + H(+)</text>
        <dbReference type="Rhea" id="RHEA:23560"/>
        <dbReference type="ChEBI" id="CHEBI:15378"/>
        <dbReference type="ChEBI" id="CHEBI:57918"/>
        <dbReference type="ChEBI" id="CHEBI:58115"/>
        <dbReference type="ChEBI" id="CHEBI:60487"/>
        <dbReference type="ChEBI" id="CHEBI:60493"/>
        <dbReference type="EC" id="2.7.8.26"/>
    </reaction>
</comment>
<evidence type="ECO:0000256" key="12">
    <source>
        <dbReference type="ARBA" id="ARBA00022989"/>
    </source>
</evidence>
<evidence type="ECO:0000256" key="5">
    <source>
        <dbReference type="ARBA" id="ARBA00013200"/>
    </source>
</evidence>
<evidence type="ECO:0000256" key="10">
    <source>
        <dbReference type="ARBA" id="ARBA00022692"/>
    </source>
</evidence>
<dbReference type="Proteomes" id="UP000294927">
    <property type="component" value="Unassembled WGS sequence"/>
</dbReference>
<evidence type="ECO:0000256" key="16">
    <source>
        <dbReference type="ARBA" id="ARBA00032853"/>
    </source>
</evidence>